<dbReference type="Gene3D" id="3.30.1150.10">
    <property type="match status" value="2"/>
</dbReference>
<organism evidence="2 3">
    <name type="scientific">Lysobacter helvus</name>
    <dbReference type="NCBI Taxonomy" id="2675059"/>
    <lineage>
        <taxon>Bacteria</taxon>
        <taxon>Pseudomonadati</taxon>
        <taxon>Pseudomonadota</taxon>
        <taxon>Gammaproteobacteria</taxon>
        <taxon>Lysobacterales</taxon>
        <taxon>Lysobacteraceae</taxon>
        <taxon>Lysobacter</taxon>
    </lineage>
</organism>
<sequence>MMGLLACAMALMASLVSAREPEVKTVDVDADIVIAQDGSVREIDVGKDVAPGVAALVEKAVKQWRFEPVVRNGKPVMAKTGLTMDLAATKVGAGYSLRIQRVVFVSSRAKPLKYVVPGMPRTAMGSGMNFDVLAAMRVDPQGNVVEAALLSLQVRGGRREPKHLREDFAVEVERALKHSKFRPADVAAGERGDDTFYLPLDYRNALGRGASLTIAERFGDATPVPWLTPDQQPKLIELPESKGGMPVAMADSDVRLATKVVGATL</sequence>
<evidence type="ECO:0000313" key="2">
    <source>
        <dbReference type="EMBL" id="BCT95453.1"/>
    </source>
</evidence>
<keyword evidence="1" id="KW-0732">Signal</keyword>
<protein>
    <submittedName>
        <fullName evidence="2">Uncharacterized protein</fullName>
    </submittedName>
</protein>
<dbReference type="SUPFAM" id="SSF74653">
    <property type="entry name" value="TolA/TonB C-terminal domain"/>
    <property type="match status" value="1"/>
</dbReference>
<dbReference type="Proteomes" id="UP000680514">
    <property type="component" value="Chromosome"/>
</dbReference>
<dbReference type="EMBL" id="AP024546">
    <property type="protein sequence ID" value="BCT95453.1"/>
    <property type="molecule type" value="Genomic_DNA"/>
</dbReference>
<name>A0ABN6G0E7_9GAMM</name>
<keyword evidence="3" id="KW-1185">Reference proteome</keyword>
<gene>
    <name evidence="2" type="ORF">LYSHEL_13240</name>
</gene>
<feature type="signal peptide" evidence="1">
    <location>
        <begin position="1"/>
        <end position="18"/>
    </location>
</feature>
<evidence type="ECO:0000256" key="1">
    <source>
        <dbReference type="SAM" id="SignalP"/>
    </source>
</evidence>
<evidence type="ECO:0000313" key="3">
    <source>
        <dbReference type="Proteomes" id="UP000680514"/>
    </source>
</evidence>
<feature type="chain" id="PRO_5045122875" evidence="1">
    <location>
        <begin position="19"/>
        <end position="265"/>
    </location>
</feature>
<accession>A0ABN6G0E7</accession>
<proteinExistence type="predicted"/>
<reference evidence="2 3" key="1">
    <citation type="submission" date="2021-03" db="EMBL/GenBank/DDBJ databases">
        <title>Complete Genome Sequences of Two Lysobacter Strains Isolated from Sea Water (Lysobacter caseinilyticus) and Soil (Lysobacter helvus) in South Korea.</title>
        <authorList>
            <person name="Watanabe Y."/>
            <person name="Arakawa K."/>
        </authorList>
    </citation>
    <scope>NUCLEOTIDE SEQUENCE [LARGE SCALE GENOMIC DNA]</scope>
    <source>
        <strain evidence="2 3">D10</strain>
    </source>
</reference>